<dbReference type="Pfam" id="PF13976">
    <property type="entry name" value="gag_pre-integrs"/>
    <property type="match status" value="1"/>
</dbReference>
<proteinExistence type="predicted"/>
<evidence type="ECO:0000256" key="1">
    <source>
        <dbReference type="SAM" id="MobiDB-lite"/>
    </source>
</evidence>
<dbReference type="Proteomes" id="UP000694251">
    <property type="component" value="Chromosome 7"/>
</dbReference>
<dbReference type="Pfam" id="PF03732">
    <property type="entry name" value="Retrotrans_gag"/>
    <property type="match status" value="1"/>
</dbReference>
<evidence type="ECO:0000259" key="2">
    <source>
        <dbReference type="PROSITE" id="PS50994"/>
    </source>
</evidence>
<accession>A0A8T2BY90</accession>
<sequence>MAPARKITRRTVRVPVSARRSVNRDGSSSSEGSPVNRNHNSTPVTVSHDSIHSPYHLTNGDNPGISIVSEVFDGTNYDDWQIAIKIALDAKNKLAFIDGSDPRPLESDSMFRIWSRCNSMVNSWLLNSVSKQIYKSILCFNDASEIWNDLLTRYHITNLPRSYQLSQQIWSLQQGTMDLATYYTTLRTLWNELDASDCVKLCKSCDCCKAMDKRGDNARVIKFLAGLNESYSVIRSQIIMKKHVPSLAEIYNLLDQDHSQRSFTPTPSNAVAFHVSAPESVQASVNATYVKPQKVICSHCGYTGHTVDKCYKIHGYPMGFKHKNKNQADKTVNVNHTAPVKPVVAQLAMTETATNDLLTGLTRVLTKDQINGVVAYFNSQLQNTPPATASSSGAMITALPGISFSSSTIGFVGVLRATGNVLSSESWIIDSGATHHVCHDKALFLSLSETLNNSVTLPTGFGVKITGIGTFKLNEFLILNNVLYIPDFRLNLLSISQLTKDLGYRVTFDEASCIIQDPIKGLMIGRGEQISNLYVLDVQSVVNPADQITFSTNIVVDSSLWHSRLGHPSMEKSDIITDVLGFKQRNKRSFHCTICPLAKQKHLPFKSKNNVCDSAFDLVHIDVWGPFAVPTHDGYRYFLTIVDDHTRITWLYLLRNKSEVLTIFPDFLKMVETQYKTTVKGVRSDNAPELKFVELFKAKGIIHYFSCPETPEQNSVVERKHQHILNVARSLMFQAHVPLEYWGECVLTAVFLINRLPTPLLKDKSPIEVLTSKVPDYGGFRVFGCLCYSSTSSKNRNKFQPRAKPCIFLGYPPGVKGYKLLDLETNAIHVSRNVVFHEDIFPFNKGNTSTLPDFFKSIDVAVEDTTVGPNNIVPVVVSESPTVVNDVPNSVSPAVTAPPKEVNRRVSKAPEYLNDYYCNMSTSSVQYPLSDYMSYDGLSTPYRAYICSVTKHAEPTSFAQAKKSDDWLNAMNAELQALEGTATWKICSLPQNKHAIGCRWVYKVKLNADGSLERYKARLVAKGYTQQEGVDFVDTFSPVAKMTTVKTLLAVAAAKKWSLHQLDISNAFLNGDLEEEIYMTLPPGYTTKEGEVLPPNAVCKLQKSLYGLKQASRQWFLKFSATLMSLGFQKSQADHTLFVRNVNGKYVAVLVYVDDIIIASNDDAEVVQLKEDLQKAFKLRDLGSLQYFLGLEIARNSSGISICQRKYALGLLEETGLLACKPSSIPMEPSLKLVSDGDEPPMADPASYRRLVGKMMYLTITRPDITYAVNKLCQFTSAPKESHMKAAQKVLHYVKGTIGDGLFYSADCDLVLQAFTDADWASCLDSRRSTSGFCMFLGKSLISWKSKKQQTASHSSAESEYRAMECAVREVAWLVNLLREFGAPQERSVAFFCDSTAAIHIANNAVFHERTKHVELDCHIVRDKVVSGLIKTLHVKTDEQLADVDPEDLRGALVLDGGLSNQHQLSACFVSTDWSYGDPSSKFTVVTGFGSWGYI</sequence>
<dbReference type="PROSITE" id="PS50994">
    <property type="entry name" value="INTEGRASE"/>
    <property type="match status" value="1"/>
</dbReference>
<evidence type="ECO:0000313" key="4">
    <source>
        <dbReference type="Proteomes" id="UP000694251"/>
    </source>
</evidence>
<dbReference type="Pfam" id="PF22936">
    <property type="entry name" value="Pol_BBD"/>
    <property type="match status" value="1"/>
</dbReference>
<protein>
    <submittedName>
        <fullName evidence="3">Integrase catalytic core</fullName>
    </submittedName>
</protein>
<comment type="caution">
    <text evidence="3">The sequence shown here is derived from an EMBL/GenBank/DDBJ whole genome shotgun (WGS) entry which is preliminary data.</text>
</comment>
<reference evidence="3 4" key="1">
    <citation type="submission" date="2020-12" db="EMBL/GenBank/DDBJ databases">
        <title>Concerted genomic and epigenomic changes stabilize Arabidopsis allopolyploids.</title>
        <authorList>
            <person name="Chen Z."/>
        </authorList>
    </citation>
    <scope>NUCLEOTIDE SEQUENCE [LARGE SCALE GENOMIC DNA]</scope>
    <source>
        <strain evidence="3">As9502</strain>
        <tissue evidence="3">Leaf</tissue>
    </source>
</reference>
<dbReference type="PANTHER" id="PTHR11439">
    <property type="entry name" value="GAG-POL-RELATED RETROTRANSPOSON"/>
    <property type="match status" value="1"/>
</dbReference>
<feature type="compositionally biased region" description="Polar residues" evidence="1">
    <location>
        <begin position="24"/>
        <end position="48"/>
    </location>
</feature>
<evidence type="ECO:0000313" key="3">
    <source>
        <dbReference type="EMBL" id="KAG7588381.1"/>
    </source>
</evidence>
<feature type="domain" description="Integrase catalytic" evidence="2">
    <location>
        <begin position="600"/>
        <end position="774"/>
    </location>
</feature>
<dbReference type="Pfam" id="PF14244">
    <property type="entry name" value="Retrotran_gag_3"/>
    <property type="match status" value="1"/>
</dbReference>
<feature type="compositionally biased region" description="Basic residues" evidence="1">
    <location>
        <begin position="1"/>
        <end position="12"/>
    </location>
</feature>
<dbReference type="OrthoDB" id="414104at2759"/>
<dbReference type="InterPro" id="IPR025724">
    <property type="entry name" value="GAG-pre-integrase_dom"/>
</dbReference>
<dbReference type="Pfam" id="PF00665">
    <property type="entry name" value="rve"/>
    <property type="match status" value="1"/>
</dbReference>
<dbReference type="GO" id="GO:0015074">
    <property type="term" value="P:DNA integration"/>
    <property type="evidence" value="ECO:0007669"/>
    <property type="project" value="InterPro"/>
</dbReference>
<dbReference type="Pfam" id="PF07727">
    <property type="entry name" value="RVT_2"/>
    <property type="match status" value="1"/>
</dbReference>
<dbReference type="InterPro" id="IPR029472">
    <property type="entry name" value="Copia-like_N"/>
</dbReference>
<dbReference type="CDD" id="cd09272">
    <property type="entry name" value="RNase_HI_RT_Ty1"/>
    <property type="match status" value="1"/>
</dbReference>
<dbReference type="InterPro" id="IPR005162">
    <property type="entry name" value="Retrotrans_gag_dom"/>
</dbReference>
<gene>
    <name evidence="3" type="ORF">ISN44_As07g007140</name>
</gene>
<dbReference type="InterPro" id="IPR001584">
    <property type="entry name" value="Integrase_cat-core"/>
</dbReference>
<keyword evidence="4" id="KW-1185">Reference proteome</keyword>
<dbReference type="InterPro" id="IPR013103">
    <property type="entry name" value="RVT_2"/>
</dbReference>
<dbReference type="InterPro" id="IPR054722">
    <property type="entry name" value="PolX-like_BBD"/>
</dbReference>
<dbReference type="EMBL" id="JAEFBJ010000007">
    <property type="protein sequence ID" value="KAG7588381.1"/>
    <property type="molecule type" value="Genomic_DNA"/>
</dbReference>
<name>A0A8T2BY90_ARASU</name>
<dbReference type="Pfam" id="PF25597">
    <property type="entry name" value="SH3_retrovirus"/>
    <property type="match status" value="1"/>
</dbReference>
<dbReference type="InterPro" id="IPR057670">
    <property type="entry name" value="SH3_retrovirus"/>
</dbReference>
<dbReference type="PANTHER" id="PTHR11439:SF511">
    <property type="match status" value="1"/>
</dbReference>
<organism evidence="3 4">
    <name type="scientific">Arabidopsis suecica</name>
    <name type="common">Swedish thale-cress</name>
    <name type="synonym">Cardaminopsis suecica</name>
    <dbReference type="NCBI Taxonomy" id="45249"/>
    <lineage>
        <taxon>Eukaryota</taxon>
        <taxon>Viridiplantae</taxon>
        <taxon>Streptophyta</taxon>
        <taxon>Embryophyta</taxon>
        <taxon>Tracheophyta</taxon>
        <taxon>Spermatophyta</taxon>
        <taxon>Magnoliopsida</taxon>
        <taxon>eudicotyledons</taxon>
        <taxon>Gunneridae</taxon>
        <taxon>Pentapetalae</taxon>
        <taxon>rosids</taxon>
        <taxon>malvids</taxon>
        <taxon>Brassicales</taxon>
        <taxon>Brassicaceae</taxon>
        <taxon>Camelineae</taxon>
        <taxon>Arabidopsis</taxon>
    </lineage>
</organism>
<feature type="region of interest" description="Disordered" evidence="1">
    <location>
        <begin position="1"/>
        <end position="57"/>
    </location>
</feature>